<dbReference type="Pfam" id="PF01177">
    <property type="entry name" value="Asp_Glu_race"/>
    <property type="match status" value="1"/>
</dbReference>
<gene>
    <name evidence="1" type="ORF">Cme02nite_69840</name>
</gene>
<evidence type="ECO:0008006" key="3">
    <source>
        <dbReference type="Google" id="ProtNLM"/>
    </source>
</evidence>
<evidence type="ECO:0000313" key="2">
    <source>
        <dbReference type="Proteomes" id="UP000660339"/>
    </source>
</evidence>
<dbReference type="AlphaFoldDB" id="A0A8J3LG21"/>
<organism evidence="1 2">
    <name type="scientific">Catellatospora methionotrophica</name>
    <dbReference type="NCBI Taxonomy" id="121620"/>
    <lineage>
        <taxon>Bacteria</taxon>
        <taxon>Bacillati</taxon>
        <taxon>Actinomycetota</taxon>
        <taxon>Actinomycetes</taxon>
        <taxon>Micromonosporales</taxon>
        <taxon>Micromonosporaceae</taxon>
        <taxon>Catellatospora</taxon>
    </lineage>
</organism>
<dbReference type="GO" id="GO:0047661">
    <property type="term" value="F:amino-acid racemase activity"/>
    <property type="evidence" value="ECO:0007669"/>
    <property type="project" value="InterPro"/>
</dbReference>
<evidence type="ECO:0000313" key="1">
    <source>
        <dbReference type="EMBL" id="GIG18652.1"/>
    </source>
</evidence>
<dbReference type="Gene3D" id="3.40.50.1860">
    <property type="match status" value="1"/>
</dbReference>
<comment type="caution">
    <text evidence="1">The sequence shown here is derived from an EMBL/GenBank/DDBJ whole genome shotgun (WGS) entry which is preliminary data.</text>
</comment>
<dbReference type="InterPro" id="IPR001920">
    <property type="entry name" value="Asp/Glu_race"/>
</dbReference>
<keyword evidence="2" id="KW-1185">Reference proteome</keyword>
<name>A0A8J3LG21_9ACTN</name>
<accession>A0A8J3LG21</accession>
<protein>
    <recommendedName>
        <fullName evidence="3">Arylsulfatase</fullName>
    </recommendedName>
</protein>
<dbReference type="RefSeq" id="WP_166387072.1">
    <property type="nucleotide sequence ID" value="NZ_BAAATT010000018.1"/>
</dbReference>
<proteinExistence type="predicted"/>
<dbReference type="InterPro" id="IPR015942">
    <property type="entry name" value="Asp/Glu/hydantoin_racemase"/>
</dbReference>
<reference evidence="1" key="1">
    <citation type="submission" date="2021-01" db="EMBL/GenBank/DDBJ databases">
        <title>Whole genome shotgun sequence of Catellatospora methionotrophica NBRC 14553.</title>
        <authorList>
            <person name="Komaki H."/>
            <person name="Tamura T."/>
        </authorList>
    </citation>
    <scope>NUCLEOTIDE SEQUENCE</scope>
    <source>
        <strain evidence="1">NBRC 14553</strain>
    </source>
</reference>
<dbReference type="EMBL" id="BONJ01000043">
    <property type="protein sequence ID" value="GIG18652.1"/>
    <property type="molecule type" value="Genomic_DNA"/>
</dbReference>
<dbReference type="Proteomes" id="UP000660339">
    <property type="component" value="Unassembled WGS sequence"/>
</dbReference>
<sequence length="208" mass="21286">MLALLHTSQAHVLTFDRLRSEEAPTLTLYHIVAEHLLDDARRLGVPAVAEQVAQQVGLAAEAGARAVLCTCSTIGALAEQAAATAGIPVLRVDRPMAAAAVAAGPRITVLAALASTLAPTTALIEQEAARAGRSVTVSARVICGAWDRFEAGDLDGYLDRIAAALGEVTDADVIVLAQASMAPAAERNATTVPVLASPRLGLRAAAAL</sequence>